<dbReference type="OMA" id="SNILEMH"/>
<evidence type="ECO:0000256" key="2">
    <source>
        <dbReference type="ARBA" id="ARBA00022737"/>
    </source>
</evidence>
<dbReference type="EMBL" id="LRBV02000004">
    <property type="status" value="NOT_ANNOTATED_CDS"/>
    <property type="molecule type" value="Genomic_DNA"/>
</dbReference>
<dbReference type="InParanoid" id="A0A7N2LHW1"/>
<dbReference type="SUPFAM" id="SSF52058">
    <property type="entry name" value="L domain-like"/>
    <property type="match status" value="1"/>
</dbReference>
<dbReference type="EnsemblPlants" id="QL04p051634:mrna">
    <property type="protein sequence ID" value="QL04p051634:mrna"/>
    <property type="gene ID" value="QL04p051634"/>
</dbReference>
<dbReference type="InterPro" id="IPR003593">
    <property type="entry name" value="AAA+_ATPase"/>
</dbReference>
<dbReference type="PRINTS" id="PR00364">
    <property type="entry name" value="DISEASERSIST"/>
</dbReference>
<dbReference type="InterPro" id="IPR036390">
    <property type="entry name" value="WH_DNA-bd_sf"/>
</dbReference>
<dbReference type="AlphaFoldDB" id="A0A7N2LHW1"/>
<dbReference type="SMART" id="SM00255">
    <property type="entry name" value="TIR"/>
    <property type="match status" value="1"/>
</dbReference>
<dbReference type="Proteomes" id="UP000594261">
    <property type="component" value="Chromosome 4"/>
</dbReference>
<dbReference type="PANTHER" id="PTHR11017">
    <property type="entry name" value="LEUCINE-RICH REPEAT-CONTAINING PROTEIN"/>
    <property type="match status" value="1"/>
</dbReference>
<dbReference type="SUPFAM" id="SSF52540">
    <property type="entry name" value="P-loop containing nucleoside triphosphate hydrolases"/>
    <property type="match status" value="1"/>
</dbReference>
<dbReference type="InterPro" id="IPR058192">
    <property type="entry name" value="WHD_ROQ1-like"/>
</dbReference>
<evidence type="ECO:0000313" key="6">
    <source>
        <dbReference type="Proteomes" id="UP000594261"/>
    </source>
</evidence>
<dbReference type="InterPro" id="IPR032675">
    <property type="entry name" value="LRR_dom_sf"/>
</dbReference>
<protein>
    <recommendedName>
        <fullName evidence="4">TIR domain-containing protein</fullName>
    </recommendedName>
</protein>
<dbReference type="PROSITE" id="PS50104">
    <property type="entry name" value="TIR"/>
    <property type="match status" value="1"/>
</dbReference>
<evidence type="ECO:0000256" key="1">
    <source>
        <dbReference type="ARBA" id="ARBA00022614"/>
    </source>
</evidence>
<dbReference type="Pfam" id="PF23282">
    <property type="entry name" value="WHD_ROQ1"/>
    <property type="match status" value="1"/>
</dbReference>
<dbReference type="Gene3D" id="3.40.50.300">
    <property type="entry name" value="P-loop containing nucleotide triphosphate hydrolases"/>
    <property type="match status" value="1"/>
</dbReference>
<dbReference type="Pfam" id="PF00931">
    <property type="entry name" value="NB-ARC"/>
    <property type="match status" value="1"/>
</dbReference>
<keyword evidence="2" id="KW-0677">Repeat</keyword>
<keyword evidence="6" id="KW-1185">Reference proteome</keyword>
<organism evidence="5 6">
    <name type="scientific">Quercus lobata</name>
    <name type="common">Valley oak</name>
    <dbReference type="NCBI Taxonomy" id="97700"/>
    <lineage>
        <taxon>Eukaryota</taxon>
        <taxon>Viridiplantae</taxon>
        <taxon>Streptophyta</taxon>
        <taxon>Embryophyta</taxon>
        <taxon>Tracheophyta</taxon>
        <taxon>Spermatophyta</taxon>
        <taxon>Magnoliopsida</taxon>
        <taxon>eudicotyledons</taxon>
        <taxon>Gunneridae</taxon>
        <taxon>Pentapetalae</taxon>
        <taxon>rosids</taxon>
        <taxon>fabids</taxon>
        <taxon>Fagales</taxon>
        <taxon>Fagaceae</taxon>
        <taxon>Quercus</taxon>
    </lineage>
</organism>
<dbReference type="GO" id="GO:0043531">
    <property type="term" value="F:ADP binding"/>
    <property type="evidence" value="ECO:0007669"/>
    <property type="project" value="InterPro"/>
</dbReference>
<feature type="domain" description="TIR" evidence="4">
    <location>
        <begin position="1"/>
        <end position="108"/>
    </location>
</feature>
<dbReference type="InterPro" id="IPR042197">
    <property type="entry name" value="Apaf_helical"/>
</dbReference>
<evidence type="ECO:0000313" key="5">
    <source>
        <dbReference type="EnsemblPlants" id="QL04p051634:mrna"/>
    </source>
</evidence>
<proteinExistence type="predicted"/>
<accession>A0A7N2LHW1</accession>
<dbReference type="GO" id="GO:0007165">
    <property type="term" value="P:signal transduction"/>
    <property type="evidence" value="ECO:0007669"/>
    <property type="project" value="InterPro"/>
</dbReference>
<dbReference type="PANTHER" id="PTHR11017:SF570">
    <property type="entry name" value="DISEASE RESISTANCE PROTEIN (TIR-NBS CLASS)-RELATED"/>
    <property type="match status" value="1"/>
</dbReference>
<keyword evidence="1" id="KW-0433">Leucine-rich repeat</keyword>
<name>A0A7N2LHW1_QUELO</name>
<reference evidence="5 6" key="1">
    <citation type="journal article" date="2016" name="G3 (Bethesda)">
        <title>First Draft Assembly and Annotation of the Genome of a California Endemic Oak Quercus lobata Nee (Fagaceae).</title>
        <authorList>
            <person name="Sork V.L."/>
            <person name="Fitz-Gibbon S.T."/>
            <person name="Puiu D."/>
            <person name="Crepeau M."/>
            <person name="Gugger P.F."/>
            <person name="Sherman R."/>
            <person name="Stevens K."/>
            <person name="Langley C.H."/>
            <person name="Pellegrini M."/>
            <person name="Salzberg S.L."/>
        </authorList>
    </citation>
    <scope>NUCLEOTIDE SEQUENCE [LARGE SCALE GENOMIC DNA]</scope>
    <source>
        <strain evidence="5 6">cv. SW786</strain>
    </source>
</reference>
<dbReference type="InterPro" id="IPR027417">
    <property type="entry name" value="P-loop_NTPase"/>
</dbReference>
<dbReference type="Gene3D" id="3.80.10.10">
    <property type="entry name" value="Ribonuclease Inhibitor"/>
    <property type="match status" value="1"/>
</dbReference>
<dbReference type="InterPro" id="IPR035897">
    <property type="entry name" value="Toll_tir_struct_dom_sf"/>
</dbReference>
<dbReference type="Gene3D" id="1.10.8.430">
    <property type="entry name" value="Helical domain of apoptotic protease-activating factors"/>
    <property type="match status" value="1"/>
</dbReference>
<dbReference type="InterPro" id="IPR044974">
    <property type="entry name" value="Disease_R_plants"/>
</dbReference>
<reference evidence="5" key="2">
    <citation type="submission" date="2021-01" db="UniProtKB">
        <authorList>
            <consortium name="EnsemblPlants"/>
        </authorList>
    </citation>
    <scope>IDENTIFICATION</scope>
</reference>
<dbReference type="SUPFAM" id="SSF46785">
    <property type="entry name" value="Winged helix' DNA-binding domain"/>
    <property type="match status" value="1"/>
</dbReference>
<evidence type="ECO:0000259" key="4">
    <source>
        <dbReference type="PROSITE" id="PS50104"/>
    </source>
</evidence>
<dbReference type="Gramene" id="QL04p051634:mrna">
    <property type="protein sequence ID" value="QL04p051634:mrna"/>
    <property type="gene ID" value="QL04p051634"/>
</dbReference>
<dbReference type="Pfam" id="PF01582">
    <property type="entry name" value="TIR"/>
    <property type="match status" value="1"/>
</dbReference>
<sequence length="736" mass="84705">MSKISIVVLSENYASSTWCLDELDYILKRKKKGQFVLPVFYEVEPSEVRKQEQKFGDNLSKHAEKFKDKVQNWKAALNKVGRLSGCHYKGGSETKFIREIIEEISKFKIMGKLLYVAKYPVGVDSRAKDVESLVDIKSDYVHMVGIHGLGGIGKTTIAKAVYNKIVGNFERSCFLANVRENSRTDDDTIKLQEKILSKILQNQHLKVNNVSEGINVIKERLRSKRVLLVLDDVDKSKQIENLLAKHDWLVSGSRVIITTRDEHLLIALGKVCTTYKVKKLDNHEALDLFSQYAFHKVKPDEEYSKLTNQALYYAKGLPLALEIIGSNLCGETKPVWESTLRKYEKYPDERINEILEVSYDGLGENEKNIFLDISCFFKGRSKDFVENILDKCNLYPKSGIQILVHKSLITIDQYGKLSMHDLIQQMGMEIVRQESPNIPRKRSRLCNYKDALQFLLGNTGSEEIRGIMLYSPTLKQVRLHPEAFKMMENLIFLMVDNVEISEALTYLPSGLRLLEWPKYPFNFPSNYCPQQLVALEMRGSCIRLEKIFKQEDLYENIKSINLSECEFIRKLPGFRAPNLETLNLGGCVNLTEVHDNIGLLDKLEYWELGFCKKLEILPSKLNLKSLWNLNLHGCKRLKKFPQIHPEMKCLILYLGDTRISKLPSSLKYLTRGLIGLHLNDVQNLDLSFAQYGFKSLTYLDLSSFDGNMVDLYIWLRPDYLPVLATLLLYFQTSESH</sequence>
<dbReference type="GO" id="GO:0006952">
    <property type="term" value="P:defense response"/>
    <property type="evidence" value="ECO:0007669"/>
    <property type="project" value="UniProtKB-KW"/>
</dbReference>
<dbReference type="Gene3D" id="3.40.50.10140">
    <property type="entry name" value="Toll/interleukin-1 receptor homology (TIR) domain"/>
    <property type="match status" value="1"/>
</dbReference>
<dbReference type="SUPFAM" id="SSF52200">
    <property type="entry name" value="Toll/Interleukin receptor TIR domain"/>
    <property type="match status" value="1"/>
</dbReference>
<dbReference type="InterPro" id="IPR000157">
    <property type="entry name" value="TIR_dom"/>
</dbReference>
<dbReference type="SMART" id="SM00382">
    <property type="entry name" value="AAA"/>
    <property type="match status" value="1"/>
</dbReference>
<keyword evidence="3" id="KW-0611">Plant defense</keyword>
<dbReference type="InterPro" id="IPR002182">
    <property type="entry name" value="NB-ARC"/>
</dbReference>
<evidence type="ECO:0000256" key="3">
    <source>
        <dbReference type="ARBA" id="ARBA00022821"/>
    </source>
</evidence>